<feature type="transmembrane region" description="Helical" evidence="1">
    <location>
        <begin position="108"/>
        <end position="124"/>
    </location>
</feature>
<dbReference type="EMBL" id="CP093361">
    <property type="protein sequence ID" value="UQS87369.1"/>
    <property type="molecule type" value="Genomic_DNA"/>
</dbReference>
<feature type="transmembrane region" description="Helical" evidence="1">
    <location>
        <begin position="157"/>
        <end position="177"/>
    </location>
</feature>
<dbReference type="KEGG" id="lbe:MOO44_04240"/>
<accession>A0A976RTI4</accession>
<evidence type="ECO:0000313" key="3">
    <source>
        <dbReference type="Proteomes" id="UP000831181"/>
    </source>
</evidence>
<evidence type="ECO:0000256" key="1">
    <source>
        <dbReference type="SAM" id="Phobius"/>
    </source>
</evidence>
<feature type="transmembrane region" description="Helical" evidence="1">
    <location>
        <begin position="130"/>
        <end position="150"/>
    </location>
</feature>
<feature type="transmembrane region" description="Helical" evidence="1">
    <location>
        <begin position="222"/>
        <end position="246"/>
    </location>
</feature>
<proteinExistence type="predicted"/>
<reference evidence="2" key="1">
    <citation type="journal article" date="2022" name="Int. J. Syst. Evol. Microbiol.">
        <title>Apilactobacillus apisilvae sp. nov., Nicolia spurrieriana gen. nov. sp. nov., Bombilactobacillus folatiphilus sp. nov. and Bombilactobacillus thymidiniphilus sp. nov., four new lactic acid bacterial isolates from stingless bees Tetragonula carbonaria and Austroplebeia australis.</title>
        <authorList>
            <person name="Oliphant S.A."/>
            <person name="Watson-Haigh N.S."/>
            <person name="Sumby K.M."/>
            <person name="Gardner J."/>
            <person name="Groom S."/>
            <person name="Jiranek V."/>
        </authorList>
    </citation>
    <scope>NUCLEOTIDE SEQUENCE</scope>
    <source>
        <strain evidence="2">SGEP1_A5</strain>
    </source>
</reference>
<keyword evidence="3" id="KW-1185">Reference proteome</keyword>
<sequence length="266" mass="29845">MKFADLKNEAKEQLNPHYGFFLLLLLPTYILNVISFGLTYPNYFNVSRMVSNDPSAYYESLNDNVSYGPGLLGLLTGALLLSAMFIMIKAMRGQENDFKGGFQKAFNIFTRGDYFFGAFMVGLLKLVYTILWTLAVVLATGIVVGIVLLINHESAGAAVAVFLGTVIFIAGAIFVYIKTNLAYSQSQFIFRDAIDSDSPISYNEAITQSRQLMDGHKGQFFLLWWSFFFWYVLSAVTLGLAGIFYVTPYTKLTYANYYVKLVDGQK</sequence>
<dbReference type="RefSeq" id="WP_260117176.1">
    <property type="nucleotide sequence ID" value="NZ_CP093361.1"/>
</dbReference>
<feature type="transmembrane region" description="Helical" evidence="1">
    <location>
        <begin position="67"/>
        <end position="88"/>
    </location>
</feature>
<gene>
    <name evidence="2" type="ORF">MOO44_04240</name>
</gene>
<dbReference type="PANTHER" id="PTHR40076">
    <property type="entry name" value="MEMBRANE PROTEIN-RELATED"/>
    <property type="match status" value="1"/>
</dbReference>
<keyword evidence="1" id="KW-0812">Transmembrane</keyword>
<keyword evidence="1" id="KW-0472">Membrane</keyword>
<keyword evidence="1" id="KW-1133">Transmembrane helix</keyword>
<dbReference type="PANTHER" id="PTHR40076:SF1">
    <property type="entry name" value="MEMBRANE PROTEIN"/>
    <property type="match status" value="1"/>
</dbReference>
<protein>
    <submittedName>
        <fullName evidence="2">DUF975 family protein</fullName>
    </submittedName>
</protein>
<dbReference type="InterPro" id="IPR010380">
    <property type="entry name" value="DUF975"/>
</dbReference>
<name>A0A976RTI4_9LACO</name>
<feature type="transmembrane region" description="Helical" evidence="1">
    <location>
        <begin position="20"/>
        <end position="40"/>
    </location>
</feature>
<dbReference type="Pfam" id="PF06161">
    <property type="entry name" value="DUF975"/>
    <property type="match status" value="1"/>
</dbReference>
<organism evidence="2 3">
    <name type="scientific">Nicoliella spurrieriana</name>
    <dbReference type="NCBI Taxonomy" id="2925830"/>
    <lineage>
        <taxon>Bacteria</taxon>
        <taxon>Bacillati</taxon>
        <taxon>Bacillota</taxon>
        <taxon>Bacilli</taxon>
        <taxon>Lactobacillales</taxon>
        <taxon>Lactobacillaceae</taxon>
        <taxon>Nicoliella</taxon>
    </lineage>
</organism>
<dbReference type="Proteomes" id="UP000831181">
    <property type="component" value="Chromosome"/>
</dbReference>
<evidence type="ECO:0000313" key="2">
    <source>
        <dbReference type="EMBL" id="UQS87369.1"/>
    </source>
</evidence>
<dbReference type="AlphaFoldDB" id="A0A976RTI4"/>